<reference evidence="6 7" key="1">
    <citation type="submission" date="2018-11" db="EMBL/GenBank/DDBJ databases">
        <title>Genome sequencing and assembly of Clostridium tagluense strain A121.</title>
        <authorList>
            <person name="Murakami T."/>
            <person name="Segawa T."/>
            <person name="Shcherbakova V.A."/>
            <person name="Mori H."/>
            <person name="Yoshimura Y."/>
        </authorList>
    </citation>
    <scope>NUCLEOTIDE SEQUENCE [LARGE SCALE GENOMIC DNA]</scope>
    <source>
        <strain evidence="6 7">A121</strain>
    </source>
</reference>
<evidence type="ECO:0000259" key="5">
    <source>
        <dbReference type="PROSITE" id="PS50930"/>
    </source>
</evidence>
<evidence type="ECO:0000256" key="3">
    <source>
        <dbReference type="PROSITE-ProRule" id="PRU00169"/>
    </source>
</evidence>
<feature type="domain" description="Response regulatory" evidence="4">
    <location>
        <begin position="4"/>
        <end position="118"/>
    </location>
</feature>
<dbReference type="InterPro" id="IPR001789">
    <property type="entry name" value="Sig_transdc_resp-reg_receiver"/>
</dbReference>
<organism evidence="6 7">
    <name type="scientific">Clostridium tagluense</name>
    <dbReference type="NCBI Taxonomy" id="360422"/>
    <lineage>
        <taxon>Bacteria</taxon>
        <taxon>Bacillati</taxon>
        <taxon>Bacillota</taxon>
        <taxon>Clostridia</taxon>
        <taxon>Eubacteriales</taxon>
        <taxon>Clostridiaceae</taxon>
        <taxon>Clostridium</taxon>
    </lineage>
</organism>
<dbReference type="InterPro" id="IPR046947">
    <property type="entry name" value="LytR-like"/>
</dbReference>
<dbReference type="SUPFAM" id="SSF52172">
    <property type="entry name" value="CheY-like"/>
    <property type="match status" value="1"/>
</dbReference>
<dbReference type="SMART" id="SM00448">
    <property type="entry name" value="REC"/>
    <property type="match status" value="1"/>
</dbReference>
<dbReference type="PROSITE" id="PS50930">
    <property type="entry name" value="HTH_LYTTR"/>
    <property type="match status" value="1"/>
</dbReference>
<dbReference type="PROSITE" id="PS50110">
    <property type="entry name" value="RESPONSE_REGULATORY"/>
    <property type="match status" value="1"/>
</dbReference>
<keyword evidence="7" id="KW-1185">Reference proteome</keyword>
<dbReference type="PANTHER" id="PTHR37299:SF1">
    <property type="entry name" value="STAGE 0 SPORULATION PROTEIN A HOMOLOG"/>
    <property type="match status" value="1"/>
</dbReference>
<protein>
    <recommendedName>
        <fullName evidence="1">Stage 0 sporulation protein A homolog</fullName>
    </recommendedName>
</protein>
<evidence type="ECO:0000256" key="1">
    <source>
        <dbReference type="ARBA" id="ARBA00018672"/>
    </source>
</evidence>
<feature type="domain" description="HTH LytTR-type" evidence="5">
    <location>
        <begin position="142"/>
        <end position="247"/>
    </location>
</feature>
<name>A0A401UFY5_9CLOT</name>
<dbReference type="OrthoDB" id="9809318at2"/>
<evidence type="ECO:0000313" key="7">
    <source>
        <dbReference type="Proteomes" id="UP000287872"/>
    </source>
</evidence>
<sequence>MEFKVLIGDDEEGMRMVLRKAIEKVEGFKLIGEAADGEAVLTFVEESKPQVVFLDVEMPKLNGIECAKRIIDVNPKTIIVFATAHATYMTDAFQLYAFDYLVKPFKLDRVYQTLNRIKTLNGEEDKAVMHKIIRHENGLNKILIKNKEGISFVDTKDIVIIQREDRNTVIYTVDNSYITSEALSELEERLDKNQFFRSHKSYIINLSMIYKIYPYGRWTYVIKLKNTDKDALLTHLRYEVLKDIFSL</sequence>
<comment type="caution">
    <text evidence="6">The sequence shown here is derived from an EMBL/GenBank/DDBJ whole genome shotgun (WGS) entry which is preliminary data.</text>
</comment>
<dbReference type="Pfam" id="PF00072">
    <property type="entry name" value="Response_reg"/>
    <property type="match status" value="1"/>
</dbReference>
<proteinExistence type="predicted"/>
<dbReference type="Proteomes" id="UP000287872">
    <property type="component" value="Unassembled WGS sequence"/>
</dbReference>
<dbReference type="GO" id="GO:0003677">
    <property type="term" value="F:DNA binding"/>
    <property type="evidence" value="ECO:0007669"/>
    <property type="project" value="UniProtKB-KW"/>
</dbReference>
<evidence type="ECO:0000256" key="2">
    <source>
        <dbReference type="ARBA" id="ARBA00024867"/>
    </source>
</evidence>
<dbReference type="Gene3D" id="3.40.50.2300">
    <property type="match status" value="1"/>
</dbReference>
<feature type="modified residue" description="4-aspartylphosphate" evidence="3">
    <location>
        <position position="55"/>
    </location>
</feature>
<dbReference type="Pfam" id="PF04397">
    <property type="entry name" value="LytTR"/>
    <property type="match status" value="1"/>
</dbReference>
<keyword evidence="6" id="KW-0238">DNA-binding</keyword>
<dbReference type="Gene3D" id="2.40.50.1020">
    <property type="entry name" value="LytTr DNA-binding domain"/>
    <property type="match status" value="1"/>
</dbReference>
<accession>A0A401UFY5</accession>
<dbReference type="RefSeq" id="WP_124996959.1">
    <property type="nucleotide sequence ID" value="NZ_BHYK01000001.1"/>
</dbReference>
<dbReference type="AlphaFoldDB" id="A0A401UFY5"/>
<dbReference type="InterPro" id="IPR007492">
    <property type="entry name" value="LytTR_DNA-bd_dom"/>
</dbReference>
<dbReference type="PANTHER" id="PTHR37299">
    <property type="entry name" value="TRANSCRIPTIONAL REGULATOR-RELATED"/>
    <property type="match status" value="1"/>
</dbReference>
<evidence type="ECO:0000259" key="4">
    <source>
        <dbReference type="PROSITE" id="PS50110"/>
    </source>
</evidence>
<keyword evidence="3" id="KW-0597">Phosphoprotein</keyword>
<evidence type="ECO:0000313" key="6">
    <source>
        <dbReference type="EMBL" id="GCD08463.1"/>
    </source>
</evidence>
<dbReference type="InterPro" id="IPR011006">
    <property type="entry name" value="CheY-like_superfamily"/>
</dbReference>
<dbReference type="EMBL" id="BHYK01000001">
    <property type="protein sequence ID" value="GCD08463.1"/>
    <property type="molecule type" value="Genomic_DNA"/>
</dbReference>
<dbReference type="GO" id="GO:0000156">
    <property type="term" value="F:phosphorelay response regulator activity"/>
    <property type="evidence" value="ECO:0007669"/>
    <property type="project" value="InterPro"/>
</dbReference>
<dbReference type="SMART" id="SM00850">
    <property type="entry name" value="LytTR"/>
    <property type="match status" value="1"/>
</dbReference>
<gene>
    <name evidence="6" type="ORF">Ctaglu_00860</name>
</gene>
<comment type="function">
    <text evidence="2">May play the central regulatory role in sporulation. It may be an element of the effector pathway responsible for the activation of sporulation genes in response to nutritional stress. Spo0A may act in concert with spo0H (a sigma factor) to control the expression of some genes that are critical to the sporulation process.</text>
</comment>